<dbReference type="Pfam" id="PF04290">
    <property type="entry name" value="DctQ"/>
    <property type="match status" value="1"/>
</dbReference>
<evidence type="ECO:0000256" key="3">
    <source>
        <dbReference type="ARBA" id="ARBA00022475"/>
    </source>
</evidence>
<dbReference type="HOGENOM" id="CLU_086356_9_4_0"/>
<protein>
    <submittedName>
        <fullName evidence="11">Tripartite ATP-independent periplasmic transporter DctQ component</fullName>
    </submittedName>
</protein>
<evidence type="ECO:0000313" key="11">
    <source>
        <dbReference type="EMBL" id="GAK60843.1"/>
    </source>
</evidence>
<feature type="transmembrane region" description="Helical" evidence="9">
    <location>
        <begin position="7"/>
        <end position="28"/>
    </location>
</feature>
<proteinExistence type="inferred from homology"/>
<comment type="subcellular location">
    <subcellularLocation>
        <location evidence="1">Cell inner membrane</location>
        <topology evidence="1">Multi-pass membrane protein</topology>
    </subcellularLocation>
</comment>
<gene>
    <name evidence="11" type="ORF">U27_00741</name>
</gene>
<evidence type="ECO:0000259" key="10">
    <source>
        <dbReference type="Pfam" id="PF04290"/>
    </source>
</evidence>
<keyword evidence="7 9" id="KW-0472">Membrane</keyword>
<feature type="domain" description="Tripartite ATP-independent periplasmic transporters DctQ component" evidence="10">
    <location>
        <begin position="17"/>
        <end position="143"/>
    </location>
</feature>
<evidence type="ECO:0000256" key="9">
    <source>
        <dbReference type="SAM" id="Phobius"/>
    </source>
</evidence>
<dbReference type="Proteomes" id="UP000030661">
    <property type="component" value="Unassembled WGS sequence"/>
</dbReference>
<evidence type="ECO:0000256" key="4">
    <source>
        <dbReference type="ARBA" id="ARBA00022519"/>
    </source>
</evidence>
<evidence type="ECO:0000313" key="12">
    <source>
        <dbReference type="Proteomes" id="UP000030661"/>
    </source>
</evidence>
<dbReference type="InterPro" id="IPR007387">
    <property type="entry name" value="TRAP_DctQ"/>
</dbReference>
<organism evidence="11">
    <name type="scientific">Vecturithrix granuli</name>
    <dbReference type="NCBI Taxonomy" id="1499967"/>
    <lineage>
        <taxon>Bacteria</taxon>
        <taxon>Candidatus Moduliflexota</taxon>
        <taxon>Candidatus Vecturitrichia</taxon>
        <taxon>Candidatus Vecturitrichales</taxon>
        <taxon>Candidatus Vecturitrichaceae</taxon>
        <taxon>Candidatus Vecturithrix</taxon>
    </lineage>
</organism>
<feature type="transmembrane region" description="Helical" evidence="9">
    <location>
        <begin position="78"/>
        <end position="99"/>
    </location>
</feature>
<keyword evidence="4" id="KW-0997">Cell inner membrane</keyword>
<dbReference type="InterPro" id="IPR055348">
    <property type="entry name" value="DctQ"/>
</dbReference>
<keyword evidence="5 9" id="KW-0812">Transmembrane</keyword>
<sequence length="162" mass="18793">MNKITQYVCVGLIGVVVVLVLVTIFFRYVLSIGINWSDELARYLNIWVALLGASVAYKSGDHVGVEFFRNLLPDKVLWFFKFAMRFLILGILAVAEYYFYLYIIRSKALTPAMQIPYRWIQASLLVGFAIILIHHLSFIFNDLNELFSRHLTVDRTRHVTLD</sequence>
<evidence type="ECO:0000256" key="8">
    <source>
        <dbReference type="ARBA" id="ARBA00038436"/>
    </source>
</evidence>
<reference evidence="11" key="1">
    <citation type="journal article" date="2015" name="PeerJ">
        <title>First genomic representation of candidate bacterial phylum KSB3 points to enhanced environmental sensing as a trigger of wastewater bulking.</title>
        <authorList>
            <person name="Sekiguchi Y."/>
            <person name="Ohashi A."/>
            <person name="Parks D.H."/>
            <person name="Yamauchi T."/>
            <person name="Tyson G.W."/>
            <person name="Hugenholtz P."/>
        </authorList>
    </citation>
    <scope>NUCLEOTIDE SEQUENCE [LARGE SCALE GENOMIC DNA]</scope>
</reference>
<keyword evidence="12" id="KW-1185">Reference proteome</keyword>
<name>A0A081C8D8_VECG1</name>
<dbReference type="STRING" id="1499967.U27_00741"/>
<accession>A0A081C8D8</accession>
<comment type="similarity">
    <text evidence="8">Belongs to the TRAP transporter small permease family.</text>
</comment>
<evidence type="ECO:0000256" key="6">
    <source>
        <dbReference type="ARBA" id="ARBA00022989"/>
    </source>
</evidence>
<dbReference type="AlphaFoldDB" id="A0A081C8D8"/>
<dbReference type="PANTHER" id="PTHR35011:SF4">
    <property type="entry name" value="SLL1102 PROTEIN"/>
    <property type="match status" value="1"/>
</dbReference>
<evidence type="ECO:0000256" key="2">
    <source>
        <dbReference type="ARBA" id="ARBA00022448"/>
    </source>
</evidence>
<keyword evidence="6 9" id="KW-1133">Transmembrane helix</keyword>
<evidence type="ECO:0000256" key="1">
    <source>
        <dbReference type="ARBA" id="ARBA00004429"/>
    </source>
</evidence>
<evidence type="ECO:0000256" key="5">
    <source>
        <dbReference type="ARBA" id="ARBA00022692"/>
    </source>
</evidence>
<keyword evidence="3" id="KW-1003">Cell membrane</keyword>
<feature type="transmembrane region" description="Helical" evidence="9">
    <location>
        <begin position="119"/>
        <end position="140"/>
    </location>
</feature>
<dbReference type="GO" id="GO:0005886">
    <property type="term" value="C:plasma membrane"/>
    <property type="evidence" value="ECO:0007669"/>
    <property type="project" value="UniProtKB-SubCell"/>
</dbReference>
<keyword evidence="2" id="KW-0813">Transport</keyword>
<dbReference type="PANTHER" id="PTHR35011">
    <property type="entry name" value="2,3-DIKETO-L-GULONATE TRAP TRANSPORTER SMALL PERMEASE PROTEIN YIAM"/>
    <property type="match status" value="1"/>
</dbReference>
<dbReference type="eggNOG" id="COG3090">
    <property type="taxonomic scope" value="Bacteria"/>
</dbReference>
<dbReference type="EMBL" id="DF820475">
    <property type="protein sequence ID" value="GAK60843.1"/>
    <property type="molecule type" value="Genomic_DNA"/>
</dbReference>
<evidence type="ECO:0000256" key="7">
    <source>
        <dbReference type="ARBA" id="ARBA00023136"/>
    </source>
</evidence>